<dbReference type="Proteomes" id="UP000287166">
    <property type="component" value="Unassembled WGS sequence"/>
</dbReference>
<comment type="caution">
    <text evidence="3">The sequence shown here is derived from an EMBL/GenBank/DDBJ whole genome shotgun (WGS) entry which is preliminary data.</text>
</comment>
<dbReference type="EMBL" id="BFAD01000006">
    <property type="protein sequence ID" value="GBE84138.1"/>
    <property type="molecule type" value="Genomic_DNA"/>
</dbReference>
<evidence type="ECO:0000256" key="1">
    <source>
        <dbReference type="SAM" id="Phobius"/>
    </source>
</evidence>
<feature type="domain" description="DUF6533" evidence="2">
    <location>
        <begin position="22"/>
        <end position="66"/>
    </location>
</feature>
<dbReference type="InParanoid" id="A0A401GPJ5"/>
<evidence type="ECO:0000313" key="3">
    <source>
        <dbReference type="EMBL" id="GBE84138.1"/>
    </source>
</evidence>
<dbReference type="AlphaFoldDB" id="A0A401GPJ5"/>
<proteinExistence type="predicted"/>
<dbReference type="InterPro" id="IPR045340">
    <property type="entry name" value="DUF6533"/>
</dbReference>
<feature type="transmembrane region" description="Helical" evidence="1">
    <location>
        <begin position="200"/>
        <end position="220"/>
    </location>
</feature>
<name>A0A401GPJ5_9APHY</name>
<dbReference type="RefSeq" id="XP_027615051.1">
    <property type="nucleotide sequence ID" value="XM_027759250.1"/>
</dbReference>
<evidence type="ECO:0000313" key="4">
    <source>
        <dbReference type="Proteomes" id="UP000287166"/>
    </source>
</evidence>
<keyword evidence="1" id="KW-0812">Transmembrane</keyword>
<sequence>MSATTSNQDIILDVSQGIVDTYYLAAAAVLILHDHIVTFSQEVQFIWGSKITASTLLFHMNRFFGLGHALATLLFLPYWDCTTQVTFSALRVYALCHDWRLALFVHVLCLVPIAINLVLEISIVLGSSSAVTQCEVKSALSPETSDNTGRFFILNRACLIVADAIALSVTWIQTYKLQRSADQIGMKTPLASLLLRDGTLYFGLLVVLNAADLTCCFVATEIDIPYFTIALSNIIISRFLLNLRKVNHDNEYGMNGTRPSFVVSCRSEIRFAPSFVGSMGASLNFGPFDDTEPAADEENAGVVDVGGDLAGDLDIVEMPRA</sequence>
<keyword evidence="1" id="KW-1133">Transmembrane helix</keyword>
<protein>
    <recommendedName>
        <fullName evidence="2">DUF6533 domain-containing protein</fullName>
    </recommendedName>
</protein>
<gene>
    <name evidence="3" type="ORF">SCP_0601160</name>
</gene>
<organism evidence="3 4">
    <name type="scientific">Sparassis crispa</name>
    <dbReference type="NCBI Taxonomy" id="139825"/>
    <lineage>
        <taxon>Eukaryota</taxon>
        <taxon>Fungi</taxon>
        <taxon>Dikarya</taxon>
        <taxon>Basidiomycota</taxon>
        <taxon>Agaricomycotina</taxon>
        <taxon>Agaricomycetes</taxon>
        <taxon>Polyporales</taxon>
        <taxon>Sparassidaceae</taxon>
        <taxon>Sparassis</taxon>
    </lineage>
</organism>
<evidence type="ECO:0000259" key="2">
    <source>
        <dbReference type="Pfam" id="PF20151"/>
    </source>
</evidence>
<feature type="transmembrane region" description="Helical" evidence="1">
    <location>
        <begin position="226"/>
        <end position="243"/>
    </location>
</feature>
<dbReference type="GeneID" id="38781055"/>
<keyword evidence="4" id="KW-1185">Reference proteome</keyword>
<keyword evidence="1" id="KW-0472">Membrane</keyword>
<feature type="transmembrane region" description="Helical" evidence="1">
    <location>
        <begin position="99"/>
        <end position="119"/>
    </location>
</feature>
<reference evidence="3 4" key="1">
    <citation type="journal article" date="2018" name="Sci. Rep.">
        <title>Genome sequence of the cauliflower mushroom Sparassis crispa (Hanabiratake) and its association with beneficial usage.</title>
        <authorList>
            <person name="Kiyama R."/>
            <person name="Furutani Y."/>
            <person name="Kawaguchi K."/>
            <person name="Nakanishi T."/>
        </authorList>
    </citation>
    <scope>NUCLEOTIDE SEQUENCE [LARGE SCALE GENOMIC DNA]</scope>
</reference>
<dbReference type="OrthoDB" id="2804045at2759"/>
<accession>A0A401GPJ5</accession>
<dbReference type="Pfam" id="PF20151">
    <property type="entry name" value="DUF6533"/>
    <property type="match status" value="1"/>
</dbReference>